<proteinExistence type="inferred from homology"/>
<dbReference type="RefSeq" id="XP_031821547.1">
    <property type="nucleotide sequence ID" value="XM_031965687.1"/>
</dbReference>
<dbReference type="eggNOG" id="KOG3867">
    <property type="taxonomic scope" value="Eukaryota"/>
</dbReference>
<dbReference type="RefSeq" id="XP_031821550.1">
    <property type="nucleotide sequence ID" value="XM_031965690.1"/>
</dbReference>
<dbReference type="Pfam" id="PF14707">
    <property type="entry name" value="Sulfatase_C"/>
    <property type="match status" value="1"/>
</dbReference>
<dbReference type="GO" id="GO:0051402">
    <property type="term" value="P:neuron apoptotic process"/>
    <property type="evidence" value="ECO:0007669"/>
    <property type="project" value="Ensembl"/>
</dbReference>
<keyword evidence="5" id="KW-0732">Signal</keyword>
<comment type="cofactor">
    <cofactor evidence="1">
        <name>Ca(2+)</name>
        <dbReference type="ChEBI" id="CHEBI:29108"/>
    </cofactor>
</comment>
<keyword evidence="19" id="KW-1185">Reference proteome</keyword>
<evidence type="ECO:0000256" key="5">
    <source>
        <dbReference type="ARBA" id="ARBA00022729"/>
    </source>
</evidence>
<dbReference type="GO" id="GO:0060041">
    <property type="term" value="P:retina development in camera-type eye"/>
    <property type="evidence" value="ECO:0007669"/>
    <property type="project" value="Ensembl"/>
</dbReference>
<comment type="similarity">
    <text evidence="3">Belongs to the sulfatase family.</text>
</comment>
<evidence type="ECO:0000256" key="7">
    <source>
        <dbReference type="ARBA" id="ARBA00022837"/>
    </source>
</evidence>
<dbReference type="Pfam" id="PF00884">
    <property type="entry name" value="Sulfatase"/>
    <property type="match status" value="1"/>
</dbReference>
<evidence type="ECO:0000256" key="11">
    <source>
        <dbReference type="ARBA" id="ARBA00035026"/>
    </source>
</evidence>
<evidence type="ECO:0000256" key="2">
    <source>
        <dbReference type="ARBA" id="ARBA00004371"/>
    </source>
</evidence>
<dbReference type="PROSITE" id="PS00523">
    <property type="entry name" value="SULFATASE_1"/>
    <property type="match status" value="1"/>
</dbReference>
<evidence type="ECO:0000256" key="6">
    <source>
        <dbReference type="ARBA" id="ARBA00022801"/>
    </source>
</evidence>
<dbReference type="PROSITE" id="PS00149">
    <property type="entry name" value="SULFATASE_2"/>
    <property type="match status" value="1"/>
</dbReference>
<reference evidence="18 19" key="1">
    <citation type="journal article" date="2011" name="Proc. Natl. Acad. Sci. U.S.A.">
        <title>Genetic diversity and population structure of the endangered marsupial Sarcophilus harrisii (Tasmanian devil).</title>
        <authorList>
            <person name="Miller W."/>
            <person name="Hayes V.M."/>
            <person name="Ratan A."/>
            <person name="Petersen D.C."/>
            <person name="Wittekindt N.E."/>
            <person name="Miller J."/>
            <person name="Walenz B."/>
            <person name="Knight J."/>
            <person name="Qi J."/>
            <person name="Zhao F."/>
            <person name="Wang Q."/>
            <person name="Bedoya-Reina O.C."/>
            <person name="Katiyar N."/>
            <person name="Tomsho L.P."/>
            <person name="Kasson L.M."/>
            <person name="Hardie R.A."/>
            <person name="Woodbridge P."/>
            <person name="Tindall E.A."/>
            <person name="Bertelsen M.F."/>
            <person name="Dixon D."/>
            <person name="Pyecroft S."/>
            <person name="Helgen K.M."/>
            <person name="Lesk A.M."/>
            <person name="Pringle T.H."/>
            <person name="Patterson N."/>
            <person name="Zhang Y."/>
            <person name="Kreiss A."/>
            <person name="Woods G.M."/>
            <person name="Jones M.E."/>
            <person name="Schuster S.C."/>
        </authorList>
    </citation>
    <scope>NUCLEOTIDE SEQUENCE [LARGE SCALE GENOMIC DNA]</scope>
</reference>
<dbReference type="GO" id="GO:0006790">
    <property type="term" value="P:sulfur compound metabolic process"/>
    <property type="evidence" value="ECO:0007669"/>
    <property type="project" value="Ensembl"/>
</dbReference>
<evidence type="ECO:0000256" key="10">
    <source>
        <dbReference type="ARBA" id="ARBA00023228"/>
    </source>
</evidence>
<reference evidence="18" key="3">
    <citation type="submission" date="2025-09" db="UniProtKB">
        <authorList>
            <consortium name="Ensembl"/>
        </authorList>
    </citation>
    <scope>IDENTIFICATION</scope>
</reference>
<evidence type="ECO:0000256" key="14">
    <source>
        <dbReference type="ARBA" id="ARBA00066410"/>
    </source>
</evidence>
<dbReference type="InterPro" id="IPR017850">
    <property type="entry name" value="Alkaline_phosphatase_core_sf"/>
</dbReference>
<evidence type="ECO:0000256" key="3">
    <source>
        <dbReference type="ARBA" id="ARBA00008779"/>
    </source>
</evidence>
<evidence type="ECO:0000256" key="16">
    <source>
        <dbReference type="ARBA" id="ARBA00079086"/>
    </source>
</evidence>
<dbReference type="RefSeq" id="XP_031821548.1">
    <property type="nucleotide sequence ID" value="XM_031965688.1"/>
</dbReference>
<dbReference type="CTD" id="22901"/>
<dbReference type="SUPFAM" id="SSF53649">
    <property type="entry name" value="Alkaline phosphatase-like"/>
    <property type="match status" value="1"/>
</dbReference>
<dbReference type="EC" id="3.1.6.15" evidence="14"/>
<comment type="subcellular location">
    <subcellularLocation>
        <location evidence="2">Lysosome</location>
    </subcellularLocation>
</comment>
<evidence type="ECO:0000259" key="17">
    <source>
        <dbReference type="Pfam" id="PF00884"/>
    </source>
</evidence>
<dbReference type="GO" id="GO:0033889">
    <property type="term" value="F:N-sulfoglucosamine-3-sulfatase activity"/>
    <property type="evidence" value="ECO:0007669"/>
    <property type="project" value="UniProtKB-EC"/>
</dbReference>
<dbReference type="STRING" id="9305.ENSSHAP00000011020"/>
<dbReference type="OrthoDB" id="103349at2759"/>
<name>G3W6G5_SARHA</name>
<dbReference type="GO" id="GO:0046872">
    <property type="term" value="F:metal ion binding"/>
    <property type="evidence" value="ECO:0007669"/>
    <property type="project" value="UniProtKB-KW"/>
</dbReference>
<dbReference type="GO" id="GO:0007040">
    <property type="term" value="P:lysosome organization"/>
    <property type="evidence" value="ECO:0007669"/>
    <property type="project" value="Ensembl"/>
</dbReference>
<dbReference type="GO" id="GO:0010001">
    <property type="term" value="P:glial cell differentiation"/>
    <property type="evidence" value="ECO:0007669"/>
    <property type="project" value="Ensembl"/>
</dbReference>
<gene>
    <name evidence="18" type="primary">ARSG</name>
</gene>
<keyword evidence="8" id="KW-1015">Disulfide bond</keyword>
<evidence type="ECO:0000256" key="15">
    <source>
        <dbReference type="ARBA" id="ARBA00074875"/>
    </source>
</evidence>
<dbReference type="GO" id="GO:0004065">
    <property type="term" value="F:arylsulfatase activity"/>
    <property type="evidence" value="ECO:0007669"/>
    <property type="project" value="UniProtKB-EC"/>
</dbReference>
<dbReference type="InterPro" id="IPR050738">
    <property type="entry name" value="Sulfatase"/>
</dbReference>
<dbReference type="Proteomes" id="UP000007648">
    <property type="component" value="Unassembled WGS sequence"/>
</dbReference>
<accession>G3W6G5</accession>
<dbReference type="GeneTree" id="ENSGT00940000159093"/>
<dbReference type="EC" id="3.1.6.1" evidence="11"/>
<evidence type="ECO:0000256" key="4">
    <source>
        <dbReference type="ARBA" id="ARBA00022723"/>
    </source>
</evidence>
<dbReference type="GO" id="GO:0010467">
    <property type="term" value="P:gene expression"/>
    <property type="evidence" value="ECO:0007669"/>
    <property type="project" value="Ensembl"/>
</dbReference>
<keyword evidence="7" id="KW-0106">Calcium</keyword>
<protein>
    <recommendedName>
        <fullName evidence="15">Arylsulfatase G</fullName>
        <ecNumber evidence="11">3.1.6.1</ecNumber>
        <ecNumber evidence="14">3.1.6.15</ecNumber>
    </recommendedName>
    <alternativeName>
        <fullName evidence="16">N-sulfoglucosamine-3-sulfatase</fullName>
    </alternativeName>
</protein>
<comment type="catalytic activity">
    <reaction evidence="12">
        <text>an aryl sulfate + H2O = a phenol + sulfate + H(+)</text>
        <dbReference type="Rhea" id="RHEA:17261"/>
        <dbReference type="ChEBI" id="CHEBI:15377"/>
        <dbReference type="ChEBI" id="CHEBI:15378"/>
        <dbReference type="ChEBI" id="CHEBI:16189"/>
        <dbReference type="ChEBI" id="CHEBI:33853"/>
        <dbReference type="ChEBI" id="CHEBI:140317"/>
        <dbReference type="EC" id="3.1.6.1"/>
    </reaction>
</comment>
<dbReference type="CDD" id="cd16161">
    <property type="entry name" value="ARSG"/>
    <property type="match status" value="1"/>
</dbReference>
<keyword evidence="9" id="KW-0325">Glycoprotein</keyword>
<evidence type="ECO:0000256" key="9">
    <source>
        <dbReference type="ARBA" id="ARBA00023180"/>
    </source>
</evidence>
<dbReference type="HOGENOM" id="CLU_006332_13_6_1"/>
<evidence type="ECO:0000256" key="13">
    <source>
        <dbReference type="ARBA" id="ARBA00052523"/>
    </source>
</evidence>
<evidence type="ECO:0000313" key="18">
    <source>
        <dbReference type="Ensembl" id="ENSSHAP00000011020.2"/>
    </source>
</evidence>
<keyword evidence="10" id="KW-0458">Lysosome</keyword>
<keyword evidence="4" id="KW-0479">Metal-binding</keyword>
<sequence length="526" mass="57494">MEILFLKVLLLGASLTGLFYSLVDFCFYGYRGLEKPNFVIILADDMGWGDLGANWAETKDTPQLDKMASEGMRFVDFHAPASTCSPSRASLLTGRLGVRNGVTHNFAISSVGGLPLNETTLAQVLQETGYITGMIGKWHLGHHGPYQPNFRGFSYYFGIPYSHDMGCSDTPGYNHPPCPACPPAAAPLQSSPRKNCYSDVGLPLYENFNIVEQPVNLTSLTEKFAEKALQFIQQASDSGQPFFLYLALTHMHVPLTVTHQSADLKGQRVYRESLQEMDNLVGRIKNKVDSTVKANTFLWFTGDNGPWSQKCELSGNAGPFTGLWQTNRGGSSTKQTTWEGGHRVPAIAYWPNKVPANVTSTALLSVLDIFPTVVSLAKASLPPRRHFDGLDVSDILFGDSQNGHRVLFHPNSGAAGSYGALQTIRLGQYKAFYITGGAKACDGSLGPEQHHKLPLIFNLQEDPAECVPLDSSSAIYQEMLPKITEVLVDILQDISGDNTSVADYSHDPSVIPCCSTLKIACRCQLM</sequence>
<reference evidence="18" key="2">
    <citation type="submission" date="2025-08" db="UniProtKB">
        <authorList>
            <consortium name="Ensembl"/>
        </authorList>
    </citation>
    <scope>IDENTIFICATION</scope>
</reference>
<evidence type="ECO:0000256" key="12">
    <source>
        <dbReference type="ARBA" id="ARBA00048030"/>
    </source>
</evidence>
<dbReference type="PANTHER" id="PTHR42693:SF42">
    <property type="entry name" value="ARYLSULFATASE G"/>
    <property type="match status" value="1"/>
</dbReference>
<dbReference type="PANTHER" id="PTHR42693">
    <property type="entry name" value="ARYLSULFATASE FAMILY MEMBER"/>
    <property type="match status" value="1"/>
</dbReference>
<feature type="domain" description="Sulfatase N-terminal" evidence="17">
    <location>
        <begin position="36"/>
        <end position="378"/>
    </location>
</feature>
<dbReference type="Gene3D" id="3.40.720.10">
    <property type="entry name" value="Alkaline Phosphatase, subunit A"/>
    <property type="match status" value="1"/>
</dbReference>
<dbReference type="FunFam" id="3.30.1120.10:FF:000006">
    <property type="entry name" value="Arylsulfatase G"/>
    <property type="match status" value="1"/>
</dbReference>
<dbReference type="InParanoid" id="G3W6G5"/>
<dbReference type="KEGG" id="shr:100933227"/>
<dbReference type="Gene3D" id="3.30.1120.10">
    <property type="match status" value="1"/>
</dbReference>
<evidence type="ECO:0000256" key="8">
    <source>
        <dbReference type="ARBA" id="ARBA00023157"/>
    </source>
</evidence>
<dbReference type="FunFam" id="3.40.720.10:FF:000031">
    <property type="entry name" value="arylsulfatase G isoform X1"/>
    <property type="match status" value="1"/>
</dbReference>
<dbReference type="InterPro" id="IPR024607">
    <property type="entry name" value="Sulfatase_CS"/>
</dbReference>
<dbReference type="Ensembl" id="ENSSHAT00000011114.2">
    <property type="protein sequence ID" value="ENSSHAP00000011020.2"/>
    <property type="gene ID" value="ENSSHAG00000009495.2"/>
</dbReference>
<organism evidence="18 19">
    <name type="scientific">Sarcophilus harrisii</name>
    <name type="common">Tasmanian devil</name>
    <name type="synonym">Sarcophilus laniarius</name>
    <dbReference type="NCBI Taxonomy" id="9305"/>
    <lineage>
        <taxon>Eukaryota</taxon>
        <taxon>Metazoa</taxon>
        <taxon>Chordata</taxon>
        <taxon>Craniata</taxon>
        <taxon>Vertebrata</taxon>
        <taxon>Euteleostomi</taxon>
        <taxon>Mammalia</taxon>
        <taxon>Metatheria</taxon>
        <taxon>Dasyuromorphia</taxon>
        <taxon>Dasyuridae</taxon>
        <taxon>Sarcophilus</taxon>
    </lineage>
</organism>
<dbReference type="GO" id="GO:0005615">
    <property type="term" value="C:extracellular space"/>
    <property type="evidence" value="ECO:0007669"/>
    <property type="project" value="Ensembl"/>
</dbReference>
<keyword evidence="6" id="KW-0378">Hydrolase</keyword>
<dbReference type="GO" id="GO:0005783">
    <property type="term" value="C:endoplasmic reticulum"/>
    <property type="evidence" value="ECO:0007669"/>
    <property type="project" value="Ensembl"/>
</dbReference>
<comment type="catalytic activity">
    <reaction evidence="13">
        <text>Hydrolysis of the 3-sulfate groups of the N-sulfo-D-glucosamine 3-O-sulfate units of heparin.</text>
        <dbReference type="EC" id="3.1.6.15"/>
    </reaction>
</comment>
<dbReference type="InterPro" id="IPR000917">
    <property type="entry name" value="Sulfatase_N"/>
</dbReference>
<dbReference type="GO" id="GO:0048872">
    <property type="term" value="P:homeostasis of number of cells"/>
    <property type="evidence" value="ECO:0007669"/>
    <property type="project" value="Ensembl"/>
</dbReference>
<dbReference type="RefSeq" id="XP_031821549.1">
    <property type="nucleotide sequence ID" value="XM_031965689.1"/>
</dbReference>
<dbReference type="GeneID" id="100933227"/>
<dbReference type="AlphaFoldDB" id="G3W6G5"/>
<dbReference type="GO" id="GO:0005764">
    <property type="term" value="C:lysosome"/>
    <property type="evidence" value="ECO:0007669"/>
    <property type="project" value="UniProtKB-SubCell"/>
</dbReference>
<evidence type="ECO:0000313" key="19">
    <source>
        <dbReference type="Proteomes" id="UP000007648"/>
    </source>
</evidence>
<evidence type="ECO:0000256" key="1">
    <source>
        <dbReference type="ARBA" id="ARBA00001913"/>
    </source>
</evidence>
<dbReference type="FunCoup" id="G3W6G5">
    <property type="interactions" value="260"/>
</dbReference>